<protein>
    <submittedName>
        <fullName evidence="2">Uncharacterized protein</fullName>
    </submittedName>
</protein>
<evidence type="ECO:0000313" key="3">
    <source>
        <dbReference type="Proteomes" id="UP001305779"/>
    </source>
</evidence>
<reference evidence="2 3" key="1">
    <citation type="journal article" date="2023" name="G3 (Bethesda)">
        <title>A chromosome-level genome assembly of Zasmidium syzygii isolated from banana leaves.</title>
        <authorList>
            <person name="van Westerhoven A.C."/>
            <person name="Mehrabi R."/>
            <person name="Talebi R."/>
            <person name="Steentjes M.B.F."/>
            <person name="Corcolon B."/>
            <person name="Chong P.A."/>
            <person name="Kema G.H.J."/>
            <person name="Seidl M.F."/>
        </authorList>
    </citation>
    <scope>NUCLEOTIDE SEQUENCE [LARGE SCALE GENOMIC DNA]</scope>
    <source>
        <strain evidence="2 3">P124</strain>
    </source>
</reference>
<evidence type="ECO:0000256" key="1">
    <source>
        <dbReference type="SAM" id="MobiDB-lite"/>
    </source>
</evidence>
<proteinExistence type="predicted"/>
<feature type="region of interest" description="Disordered" evidence="1">
    <location>
        <begin position="1"/>
        <end position="32"/>
    </location>
</feature>
<comment type="caution">
    <text evidence="2">The sequence shown here is derived from an EMBL/GenBank/DDBJ whole genome shotgun (WGS) entry which is preliminary data.</text>
</comment>
<sequence length="109" mass="12790">MAPKKSKTAMTKAAPQIETKKAQRTKEIEATKKQRIEKIQRKMNDLKKAHEQELRKIQAPKIARLRDLIQARREIDNKITTCWSHIDQAYESTTQQYQFALRGRLEDLG</sequence>
<organism evidence="2 3">
    <name type="scientific">Zasmidium cellare</name>
    <name type="common">Wine cellar mold</name>
    <name type="synonym">Racodium cellare</name>
    <dbReference type="NCBI Taxonomy" id="395010"/>
    <lineage>
        <taxon>Eukaryota</taxon>
        <taxon>Fungi</taxon>
        <taxon>Dikarya</taxon>
        <taxon>Ascomycota</taxon>
        <taxon>Pezizomycotina</taxon>
        <taxon>Dothideomycetes</taxon>
        <taxon>Dothideomycetidae</taxon>
        <taxon>Mycosphaerellales</taxon>
        <taxon>Mycosphaerellaceae</taxon>
        <taxon>Zasmidium</taxon>
    </lineage>
</organism>
<dbReference type="Proteomes" id="UP001305779">
    <property type="component" value="Unassembled WGS sequence"/>
</dbReference>
<dbReference type="EMBL" id="JAXOVC010000006">
    <property type="protein sequence ID" value="KAK4500121.1"/>
    <property type="molecule type" value="Genomic_DNA"/>
</dbReference>
<feature type="compositionally biased region" description="Basic and acidic residues" evidence="1">
    <location>
        <begin position="18"/>
        <end position="32"/>
    </location>
</feature>
<gene>
    <name evidence="2" type="ORF">PRZ48_008307</name>
</gene>
<evidence type="ECO:0000313" key="2">
    <source>
        <dbReference type="EMBL" id="KAK4500121.1"/>
    </source>
</evidence>
<accession>A0ABR0EFV3</accession>
<name>A0ABR0EFV3_ZASCE</name>
<keyword evidence="3" id="KW-1185">Reference proteome</keyword>